<reference evidence="7 8" key="1">
    <citation type="submission" date="2018-07" db="EMBL/GenBank/DDBJ databases">
        <title>Bacillus sp. YLB-04 draft genome sequence.</title>
        <authorList>
            <person name="Yu L."/>
            <person name="Tang X."/>
        </authorList>
    </citation>
    <scope>NUCLEOTIDE SEQUENCE [LARGE SCALE GENOMIC DNA]</scope>
    <source>
        <strain evidence="7 8">YLB-04</strain>
    </source>
</reference>
<evidence type="ECO:0000256" key="2">
    <source>
        <dbReference type="ARBA" id="ARBA00023125"/>
    </source>
</evidence>
<keyword evidence="1" id="KW-0805">Transcription regulation</keyword>
<dbReference type="SMART" id="SM00419">
    <property type="entry name" value="HTH_CRP"/>
    <property type="match status" value="1"/>
</dbReference>
<dbReference type="GO" id="GO:0003700">
    <property type="term" value="F:DNA-binding transcription factor activity"/>
    <property type="evidence" value="ECO:0007669"/>
    <property type="project" value="TreeGrafter"/>
</dbReference>
<evidence type="ECO:0000313" key="8">
    <source>
        <dbReference type="Proteomes" id="UP000257144"/>
    </source>
</evidence>
<feature type="domain" description="Cyclic nucleotide-binding" evidence="5">
    <location>
        <begin position="10"/>
        <end position="130"/>
    </location>
</feature>
<dbReference type="InterPro" id="IPR000595">
    <property type="entry name" value="cNMP-bd_dom"/>
</dbReference>
<evidence type="ECO:0000256" key="1">
    <source>
        <dbReference type="ARBA" id="ARBA00023015"/>
    </source>
</evidence>
<dbReference type="GO" id="GO:0005829">
    <property type="term" value="C:cytosol"/>
    <property type="evidence" value="ECO:0007669"/>
    <property type="project" value="TreeGrafter"/>
</dbReference>
<dbReference type="Gene3D" id="1.10.10.10">
    <property type="entry name" value="Winged helix-like DNA-binding domain superfamily/Winged helix DNA-binding domain"/>
    <property type="match status" value="1"/>
</dbReference>
<dbReference type="InterPro" id="IPR036390">
    <property type="entry name" value="WH_DNA-bd_sf"/>
</dbReference>
<protein>
    <submittedName>
        <fullName evidence="7">Crp/Fnr family transcriptional regulator</fullName>
    </submittedName>
</protein>
<dbReference type="InterPro" id="IPR018490">
    <property type="entry name" value="cNMP-bd_dom_sf"/>
</dbReference>
<evidence type="ECO:0000259" key="5">
    <source>
        <dbReference type="PROSITE" id="PS50042"/>
    </source>
</evidence>
<gene>
    <name evidence="7" type="ORF">DRW41_05835</name>
</gene>
<dbReference type="GO" id="GO:0003677">
    <property type="term" value="F:DNA binding"/>
    <property type="evidence" value="ECO:0007669"/>
    <property type="project" value="UniProtKB-KW"/>
</dbReference>
<feature type="domain" description="HTH crp-type" evidence="6">
    <location>
        <begin position="144"/>
        <end position="217"/>
    </location>
</feature>
<sequence>MIMDLSDFPIFSDLPDGVLQDIMPLLKERQFKKNHILMFENDESDEVYLIRSGMLKVYRLHEGKEIVLSIAVQGEIIGEVETLSNDTYRISSVEALEQVTVWQMKKQDFLEIAEKYPTVIRKAYMILVERVRILNRLIRYLTFYDVRTKVANLIVDFYFNFGRQTDKGYYIELKINQSLLANMLGVTRESVSKTLTDFQDEKIIDIRDKYFYILDMEKLESLCEETEEIQTLRKWYKL</sequence>
<dbReference type="InterPro" id="IPR036388">
    <property type="entry name" value="WH-like_DNA-bd_sf"/>
</dbReference>
<dbReference type="PANTHER" id="PTHR24567">
    <property type="entry name" value="CRP FAMILY TRANSCRIPTIONAL REGULATORY PROTEIN"/>
    <property type="match status" value="1"/>
</dbReference>
<dbReference type="PROSITE" id="PS51063">
    <property type="entry name" value="HTH_CRP_2"/>
    <property type="match status" value="1"/>
</dbReference>
<dbReference type="OrthoDB" id="9812325at2"/>
<dbReference type="CDD" id="cd00038">
    <property type="entry name" value="CAP_ED"/>
    <property type="match status" value="1"/>
</dbReference>
<keyword evidence="8" id="KW-1185">Reference proteome</keyword>
<dbReference type="Pfam" id="PF13545">
    <property type="entry name" value="HTH_Crp_2"/>
    <property type="match status" value="1"/>
</dbReference>
<keyword evidence="4" id="KW-0804">Transcription</keyword>
<evidence type="ECO:0000313" key="7">
    <source>
        <dbReference type="EMBL" id="RDU37365.1"/>
    </source>
</evidence>
<dbReference type="AlphaFoldDB" id="A0A3D8GSD1"/>
<dbReference type="PRINTS" id="PR00034">
    <property type="entry name" value="HTHCRP"/>
</dbReference>
<dbReference type="EMBL" id="QNQT01000002">
    <property type="protein sequence ID" value="RDU37365.1"/>
    <property type="molecule type" value="Genomic_DNA"/>
</dbReference>
<dbReference type="RefSeq" id="WP_115451039.1">
    <property type="nucleotide sequence ID" value="NZ_QNQT01000002.1"/>
</dbReference>
<dbReference type="SMART" id="SM00100">
    <property type="entry name" value="cNMP"/>
    <property type="match status" value="1"/>
</dbReference>
<dbReference type="Gene3D" id="2.60.120.10">
    <property type="entry name" value="Jelly Rolls"/>
    <property type="match status" value="1"/>
</dbReference>
<evidence type="ECO:0000259" key="6">
    <source>
        <dbReference type="PROSITE" id="PS51063"/>
    </source>
</evidence>
<evidence type="ECO:0000256" key="4">
    <source>
        <dbReference type="ARBA" id="ARBA00023163"/>
    </source>
</evidence>
<comment type="caution">
    <text evidence="7">The sequence shown here is derived from an EMBL/GenBank/DDBJ whole genome shotgun (WGS) entry which is preliminary data.</text>
</comment>
<proteinExistence type="predicted"/>
<keyword evidence="3" id="KW-0010">Activator</keyword>
<organism evidence="7 8">
    <name type="scientific">Neobacillus piezotolerans</name>
    <dbReference type="NCBI Taxonomy" id="2259171"/>
    <lineage>
        <taxon>Bacteria</taxon>
        <taxon>Bacillati</taxon>
        <taxon>Bacillota</taxon>
        <taxon>Bacilli</taxon>
        <taxon>Bacillales</taxon>
        <taxon>Bacillaceae</taxon>
        <taxon>Neobacillus</taxon>
    </lineage>
</organism>
<dbReference type="PANTHER" id="PTHR24567:SF74">
    <property type="entry name" value="HTH-TYPE TRANSCRIPTIONAL REGULATOR ARCR"/>
    <property type="match status" value="1"/>
</dbReference>
<dbReference type="InterPro" id="IPR014710">
    <property type="entry name" value="RmlC-like_jellyroll"/>
</dbReference>
<evidence type="ECO:0000256" key="3">
    <source>
        <dbReference type="ARBA" id="ARBA00023159"/>
    </source>
</evidence>
<dbReference type="Proteomes" id="UP000257144">
    <property type="component" value="Unassembled WGS sequence"/>
</dbReference>
<dbReference type="SUPFAM" id="SSF46785">
    <property type="entry name" value="Winged helix' DNA-binding domain"/>
    <property type="match status" value="1"/>
</dbReference>
<accession>A0A3D8GSD1</accession>
<dbReference type="InterPro" id="IPR012318">
    <property type="entry name" value="HTH_CRP"/>
</dbReference>
<dbReference type="Pfam" id="PF00027">
    <property type="entry name" value="cNMP_binding"/>
    <property type="match status" value="1"/>
</dbReference>
<dbReference type="PROSITE" id="PS50042">
    <property type="entry name" value="CNMP_BINDING_3"/>
    <property type="match status" value="1"/>
</dbReference>
<name>A0A3D8GSD1_9BACI</name>
<keyword evidence="2" id="KW-0238">DNA-binding</keyword>
<dbReference type="InterPro" id="IPR050397">
    <property type="entry name" value="Env_Response_Regulators"/>
</dbReference>
<dbReference type="SUPFAM" id="SSF51206">
    <property type="entry name" value="cAMP-binding domain-like"/>
    <property type="match status" value="1"/>
</dbReference>